<organism evidence="2 3">
    <name type="scientific">Heligmosomoides polygyrus</name>
    <name type="common">Parasitic roundworm</name>
    <dbReference type="NCBI Taxonomy" id="6339"/>
    <lineage>
        <taxon>Eukaryota</taxon>
        <taxon>Metazoa</taxon>
        <taxon>Ecdysozoa</taxon>
        <taxon>Nematoda</taxon>
        <taxon>Chromadorea</taxon>
        <taxon>Rhabditida</taxon>
        <taxon>Rhabditina</taxon>
        <taxon>Rhabditomorpha</taxon>
        <taxon>Strongyloidea</taxon>
        <taxon>Heligmosomidae</taxon>
        <taxon>Heligmosomoides</taxon>
    </lineage>
</organism>
<name>A0A183GRF4_HELPZ</name>
<dbReference type="InterPro" id="IPR052293">
    <property type="entry name" value="SRRP"/>
</dbReference>
<dbReference type="SMART" id="SM00015">
    <property type="entry name" value="IQ"/>
    <property type="match status" value="2"/>
</dbReference>
<dbReference type="PROSITE" id="PS50096">
    <property type="entry name" value="IQ"/>
    <property type="match status" value="2"/>
</dbReference>
<dbReference type="InterPro" id="IPR036872">
    <property type="entry name" value="CH_dom_sf"/>
</dbReference>
<dbReference type="Proteomes" id="UP000050761">
    <property type="component" value="Unassembled WGS sequence"/>
</dbReference>
<dbReference type="PANTHER" id="PTHR12239:SF41">
    <property type="entry name" value="MEMBRANE ASSOCIATED PROTEIN, PUTATIVE-RELATED"/>
    <property type="match status" value="1"/>
</dbReference>
<dbReference type="SUPFAM" id="SSF47576">
    <property type="entry name" value="Calponin-homology domain, CH-domain"/>
    <property type="match status" value="1"/>
</dbReference>
<dbReference type="PANTHER" id="PTHR12239">
    <property type="entry name" value="PROTEIN CBG20215-RELATED"/>
    <property type="match status" value="1"/>
</dbReference>
<dbReference type="WBParaSite" id="HPBE_0002527401-mRNA-1">
    <property type="protein sequence ID" value="HPBE_0002527401-mRNA-1"/>
    <property type="gene ID" value="HPBE_0002527401"/>
</dbReference>
<evidence type="ECO:0000256" key="1">
    <source>
        <dbReference type="SAM" id="MobiDB-lite"/>
    </source>
</evidence>
<proteinExistence type="predicted"/>
<accession>A0A183GRF4</accession>
<evidence type="ECO:0000313" key="3">
    <source>
        <dbReference type="WBParaSite" id="HPBE_0002527401-mRNA-1"/>
    </source>
</evidence>
<feature type="compositionally biased region" description="Basic and acidic residues" evidence="1">
    <location>
        <begin position="465"/>
        <end position="588"/>
    </location>
</feature>
<feature type="compositionally biased region" description="Basic residues" evidence="1">
    <location>
        <begin position="589"/>
        <end position="671"/>
    </location>
</feature>
<dbReference type="Pfam" id="PF00612">
    <property type="entry name" value="IQ"/>
    <property type="match status" value="2"/>
</dbReference>
<dbReference type="InterPro" id="IPR000048">
    <property type="entry name" value="IQ_motif_EF-hand-BS"/>
</dbReference>
<protein>
    <submittedName>
        <fullName evidence="3">Calponin-homology (CH) domain-containing protein</fullName>
    </submittedName>
</protein>
<dbReference type="Gene3D" id="1.20.5.190">
    <property type="match status" value="1"/>
</dbReference>
<sequence length="671" mass="77600">LQTTLLRLFLSFHPAWLHLGLETVFNTTIDVADGESFVHVISRFIAQRLFMDPKIMKSKKYAFGSGKLIVTDAGRDALHSHFLYHTALFCYFVETAKSVSLVKHNPRMFARTSSFKCMDDVFAELSREVLSGSGLSLNKAFAKMGFKPSFKQGFADDTNYTVRTFADLTDGVILGSYSAIKAESIVAGNKDDILQVLWRLVGVYVSADDERNLRRASLALASKQAGIGPVPAEATGEQIVLHVCRQIGSQLGIQVDTLNDLRDGRVLAGAWRIYNVNAPDIRLYPGDTLFLNVANAAASDLDVPFGLHNSIGLFSVLFISRLFYIHELYNAAVRIQRAYRSYRFFKALKKMLTTAAAASTSQRDASTVMAATYTVEPVAAESPSTDKPNASADKRDELRSALRQLKYFFSKIRAKIEERKQRSEEQREEHAGRIILATATLIKLQAAVRGFLARKRFSDMVREKQEELRRERAAVSIQEEKAKREKEEEQARREKEEQAKREAEEKAKREAEEKAKREAEEKAKREAEEKAKREAEEKAKRQAEEKARREAEEKAKREAEEKAKREAEDKAKREAEEKAKREAEEQAKRERRKRRPNERRRKKPNDKRKRRPDERRRKRPNERRRKRPNERQRKRPNERRKKRLNERRKRRPNEKRKSRPNERRLKKNRLS</sequence>
<keyword evidence="2" id="KW-1185">Reference proteome</keyword>
<reference evidence="3" key="1">
    <citation type="submission" date="2019-09" db="UniProtKB">
        <authorList>
            <consortium name="WormBaseParasite"/>
        </authorList>
    </citation>
    <scope>IDENTIFICATION</scope>
</reference>
<feature type="region of interest" description="Disordered" evidence="1">
    <location>
        <begin position="465"/>
        <end position="671"/>
    </location>
</feature>
<dbReference type="AlphaFoldDB" id="A0A183GRF4"/>
<evidence type="ECO:0000313" key="2">
    <source>
        <dbReference type="Proteomes" id="UP000050761"/>
    </source>
</evidence>